<evidence type="ECO:0000259" key="7">
    <source>
        <dbReference type="Pfam" id="PF08281"/>
    </source>
</evidence>
<dbReference type="GO" id="GO:0003677">
    <property type="term" value="F:DNA binding"/>
    <property type="evidence" value="ECO:0007669"/>
    <property type="project" value="UniProtKB-KW"/>
</dbReference>
<evidence type="ECO:0000313" key="9">
    <source>
        <dbReference type="Proteomes" id="UP000007947"/>
    </source>
</evidence>
<name>F5XGJ6_MICPN</name>
<dbReference type="EMBL" id="AP012204">
    <property type="protein sequence ID" value="BAK33103.1"/>
    <property type="molecule type" value="Genomic_DNA"/>
</dbReference>
<dbReference type="InterPro" id="IPR013324">
    <property type="entry name" value="RNA_pol_sigma_r3/r4-like"/>
</dbReference>
<dbReference type="CDD" id="cd06171">
    <property type="entry name" value="Sigma70_r4"/>
    <property type="match status" value="1"/>
</dbReference>
<dbReference type="PANTHER" id="PTHR43133">
    <property type="entry name" value="RNA POLYMERASE ECF-TYPE SIGMA FACTO"/>
    <property type="match status" value="1"/>
</dbReference>
<evidence type="ECO:0000256" key="1">
    <source>
        <dbReference type="ARBA" id="ARBA00010641"/>
    </source>
</evidence>
<keyword evidence="3" id="KW-0731">Sigma factor</keyword>
<feature type="domain" description="RNA polymerase sigma factor 70 region 4 type 2" evidence="7">
    <location>
        <begin position="143"/>
        <end position="194"/>
    </location>
</feature>
<keyword evidence="4" id="KW-0238">DNA-binding</keyword>
<sequence length="218" mass="24048">MRTHSALTSDSRLFFPSVRRGPRLLGMSVEDLDTRDDGRRALLTEMIADDPERLRRRSISLGVPRDEADDVAQTALLRAWRSIEHLHAPEPGQMCAWLDTIARNATIDLARQRSRRPASELDDDVASTESVAGEVEMRVILDNALRALQELPENLREPLLLSAVEQLSAPQIAERLAITPATARQRIARARKALATCRVSGMSDSDVSESAVRAGHAG</sequence>
<organism evidence="8 9">
    <name type="scientific">Microlunatus phosphovorus (strain ATCC 700054 / DSM 10555 / JCM 9379 / NBRC 101784 / NCIMB 13414 / VKM Ac-1990 / NM-1)</name>
    <dbReference type="NCBI Taxonomy" id="1032480"/>
    <lineage>
        <taxon>Bacteria</taxon>
        <taxon>Bacillati</taxon>
        <taxon>Actinomycetota</taxon>
        <taxon>Actinomycetes</taxon>
        <taxon>Propionibacteriales</taxon>
        <taxon>Propionibacteriaceae</taxon>
        <taxon>Microlunatus</taxon>
    </lineage>
</organism>
<dbReference type="InterPro" id="IPR036388">
    <property type="entry name" value="WH-like_DNA-bd_sf"/>
</dbReference>
<dbReference type="GO" id="GO:0016987">
    <property type="term" value="F:sigma factor activity"/>
    <property type="evidence" value="ECO:0007669"/>
    <property type="project" value="UniProtKB-KW"/>
</dbReference>
<dbReference type="NCBIfam" id="TIGR02937">
    <property type="entry name" value="sigma70-ECF"/>
    <property type="match status" value="1"/>
</dbReference>
<dbReference type="InterPro" id="IPR039425">
    <property type="entry name" value="RNA_pol_sigma-70-like"/>
</dbReference>
<reference evidence="8 9" key="1">
    <citation type="submission" date="2011-05" db="EMBL/GenBank/DDBJ databases">
        <title>Whole genome sequence of Microlunatus phosphovorus NM-1.</title>
        <authorList>
            <person name="Hosoyama A."/>
            <person name="Sasaki K."/>
            <person name="Harada T."/>
            <person name="Igarashi R."/>
            <person name="Kawakoshi A."/>
            <person name="Sasagawa M."/>
            <person name="Fukada J."/>
            <person name="Nakamura S."/>
            <person name="Katano Y."/>
            <person name="Hanada S."/>
            <person name="Kamagata Y."/>
            <person name="Nakamura N."/>
            <person name="Yamazaki S."/>
            <person name="Fujita N."/>
        </authorList>
    </citation>
    <scope>NUCLEOTIDE SEQUENCE [LARGE SCALE GENOMIC DNA]</scope>
    <source>
        <strain evidence="9">ATCC 700054 / DSM 10555 / JCM 9379 / NBRC 101784 / NCIMB 13414 / VKM Ac-1990 / NM-1</strain>
    </source>
</reference>
<dbReference type="GO" id="GO:0006352">
    <property type="term" value="P:DNA-templated transcription initiation"/>
    <property type="evidence" value="ECO:0007669"/>
    <property type="project" value="InterPro"/>
</dbReference>
<dbReference type="eggNOG" id="COG1595">
    <property type="taxonomic scope" value="Bacteria"/>
</dbReference>
<dbReference type="AlphaFoldDB" id="F5XGJ6"/>
<dbReference type="SUPFAM" id="SSF88659">
    <property type="entry name" value="Sigma3 and sigma4 domains of RNA polymerase sigma factors"/>
    <property type="match status" value="1"/>
</dbReference>
<gene>
    <name evidence="8" type="ordered locus">MLP_00890</name>
</gene>
<dbReference type="InterPro" id="IPR013325">
    <property type="entry name" value="RNA_pol_sigma_r2"/>
</dbReference>
<dbReference type="InterPro" id="IPR007627">
    <property type="entry name" value="RNA_pol_sigma70_r2"/>
</dbReference>
<dbReference type="KEGG" id="mph:MLP_00890"/>
<dbReference type="InterPro" id="IPR014284">
    <property type="entry name" value="RNA_pol_sigma-70_dom"/>
</dbReference>
<dbReference type="PANTHER" id="PTHR43133:SF8">
    <property type="entry name" value="RNA POLYMERASE SIGMA FACTOR HI_1459-RELATED"/>
    <property type="match status" value="1"/>
</dbReference>
<evidence type="ECO:0000313" key="8">
    <source>
        <dbReference type="EMBL" id="BAK33103.1"/>
    </source>
</evidence>
<dbReference type="Pfam" id="PF08281">
    <property type="entry name" value="Sigma70_r4_2"/>
    <property type="match status" value="1"/>
</dbReference>
<evidence type="ECO:0000256" key="3">
    <source>
        <dbReference type="ARBA" id="ARBA00023082"/>
    </source>
</evidence>
<accession>F5XGJ6</accession>
<evidence type="ECO:0000256" key="5">
    <source>
        <dbReference type="ARBA" id="ARBA00023163"/>
    </source>
</evidence>
<keyword evidence="5" id="KW-0804">Transcription</keyword>
<dbReference type="Gene3D" id="1.10.10.10">
    <property type="entry name" value="Winged helix-like DNA-binding domain superfamily/Winged helix DNA-binding domain"/>
    <property type="match status" value="1"/>
</dbReference>
<evidence type="ECO:0000256" key="4">
    <source>
        <dbReference type="ARBA" id="ARBA00023125"/>
    </source>
</evidence>
<evidence type="ECO:0000256" key="2">
    <source>
        <dbReference type="ARBA" id="ARBA00023015"/>
    </source>
</evidence>
<keyword evidence="2" id="KW-0805">Transcription regulation</keyword>
<dbReference type="Proteomes" id="UP000007947">
    <property type="component" value="Chromosome"/>
</dbReference>
<dbReference type="Gene3D" id="1.10.1740.10">
    <property type="match status" value="1"/>
</dbReference>
<evidence type="ECO:0000259" key="6">
    <source>
        <dbReference type="Pfam" id="PF04542"/>
    </source>
</evidence>
<proteinExistence type="inferred from homology"/>
<feature type="domain" description="RNA polymerase sigma-70 region 2" evidence="6">
    <location>
        <begin position="65"/>
        <end position="116"/>
    </location>
</feature>
<dbReference type="Pfam" id="PF04542">
    <property type="entry name" value="Sigma70_r2"/>
    <property type="match status" value="1"/>
</dbReference>
<dbReference type="STRING" id="1032480.MLP_00890"/>
<comment type="similarity">
    <text evidence="1">Belongs to the sigma-70 factor family. ECF subfamily.</text>
</comment>
<dbReference type="InterPro" id="IPR013249">
    <property type="entry name" value="RNA_pol_sigma70_r4_t2"/>
</dbReference>
<protein>
    <submittedName>
        <fullName evidence="8">Putative RNA polymerase ECF subfamily sigma factor</fullName>
    </submittedName>
</protein>
<keyword evidence="9" id="KW-1185">Reference proteome</keyword>
<dbReference type="SUPFAM" id="SSF88946">
    <property type="entry name" value="Sigma2 domain of RNA polymerase sigma factors"/>
    <property type="match status" value="1"/>
</dbReference>
<dbReference type="HOGENOM" id="CLU_110220_0_0_11"/>